<comment type="caution">
    <text evidence="1">The sequence shown here is derived from an EMBL/GenBank/DDBJ whole genome shotgun (WGS) entry which is preliminary data.</text>
</comment>
<accession>A0ABT6FCV9</accession>
<dbReference type="EMBL" id="JARRAG010000002">
    <property type="protein sequence ID" value="MDG3005372.1"/>
    <property type="molecule type" value="Genomic_DNA"/>
</dbReference>
<proteinExistence type="predicted"/>
<name>A0ABT6FCV9_9BACT</name>
<protein>
    <submittedName>
        <fullName evidence="1">Uncharacterized protein</fullName>
    </submittedName>
</protein>
<evidence type="ECO:0000313" key="2">
    <source>
        <dbReference type="Proteomes" id="UP001216907"/>
    </source>
</evidence>
<gene>
    <name evidence="1" type="ORF">PZE19_16395</name>
</gene>
<dbReference type="RefSeq" id="WP_277861715.1">
    <property type="nucleotide sequence ID" value="NZ_JARRAG010000002.1"/>
</dbReference>
<organism evidence="1 2">
    <name type="scientific">Paludisphaera mucosa</name>
    <dbReference type="NCBI Taxonomy" id="3030827"/>
    <lineage>
        <taxon>Bacteria</taxon>
        <taxon>Pseudomonadati</taxon>
        <taxon>Planctomycetota</taxon>
        <taxon>Planctomycetia</taxon>
        <taxon>Isosphaerales</taxon>
        <taxon>Isosphaeraceae</taxon>
        <taxon>Paludisphaera</taxon>
    </lineage>
</organism>
<dbReference type="Proteomes" id="UP001216907">
    <property type="component" value="Unassembled WGS sequence"/>
</dbReference>
<evidence type="ECO:0000313" key="1">
    <source>
        <dbReference type="EMBL" id="MDG3005372.1"/>
    </source>
</evidence>
<reference evidence="1 2" key="1">
    <citation type="submission" date="2023-03" db="EMBL/GenBank/DDBJ databases">
        <title>Paludisphaera mucosa sp. nov. a novel planctomycete from northern fen.</title>
        <authorList>
            <person name="Ivanova A."/>
        </authorList>
    </citation>
    <scope>NUCLEOTIDE SEQUENCE [LARGE SCALE GENOMIC DNA]</scope>
    <source>
        <strain evidence="1 2">Pla2</strain>
    </source>
</reference>
<keyword evidence="2" id="KW-1185">Reference proteome</keyword>
<sequence length="68" mass="7406">MTRTSIHVAEGSTRACTTRPAVPAVIDHAASRGSIEPPGWNRAARMATTQANCGIRPRPVRRRIWSTP</sequence>